<feature type="transmembrane region" description="Helical" evidence="7">
    <location>
        <begin position="162"/>
        <end position="182"/>
    </location>
</feature>
<keyword evidence="9" id="KW-1185">Reference proteome</keyword>
<feature type="region of interest" description="Disordered" evidence="6">
    <location>
        <begin position="572"/>
        <end position="594"/>
    </location>
</feature>
<evidence type="ECO:0000313" key="8">
    <source>
        <dbReference type="EMBL" id="OWK57214.1"/>
    </source>
</evidence>
<feature type="compositionally biased region" description="Low complexity" evidence="6">
    <location>
        <begin position="450"/>
        <end position="460"/>
    </location>
</feature>
<evidence type="ECO:0000256" key="5">
    <source>
        <dbReference type="ARBA" id="ARBA00023136"/>
    </source>
</evidence>
<evidence type="ECO:0000256" key="2">
    <source>
        <dbReference type="ARBA" id="ARBA00005308"/>
    </source>
</evidence>
<comment type="caution">
    <text evidence="8">The sequence shown here is derived from an EMBL/GenBank/DDBJ whole genome shotgun (WGS) entry which is preliminary data.</text>
</comment>
<dbReference type="PANTHER" id="PTHR31815">
    <property type="entry name" value="AGAP005329-PA"/>
    <property type="match status" value="1"/>
</dbReference>
<proteinExistence type="inferred from homology"/>
<feature type="compositionally biased region" description="Polar residues" evidence="6">
    <location>
        <begin position="572"/>
        <end position="583"/>
    </location>
</feature>
<keyword evidence="4 7" id="KW-1133">Transmembrane helix</keyword>
<evidence type="ECO:0000313" key="9">
    <source>
        <dbReference type="Proteomes" id="UP000197619"/>
    </source>
</evidence>
<evidence type="ECO:0000256" key="1">
    <source>
        <dbReference type="ARBA" id="ARBA00004141"/>
    </source>
</evidence>
<evidence type="ECO:0000256" key="6">
    <source>
        <dbReference type="SAM" id="MobiDB-lite"/>
    </source>
</evidence>
<feature type="transmembrane region" description="Helical" evidence="7">
    <location>
        <begin position="53"/>
        <end position="75"/>
    </location>
</feature>
<organism evidence="8 9">
    <name type="scientific">Lonchura striata</name>
    <name type="common">white-rumped munia</name>
    <dbReference type="NCBI Taxonomy" id="40157"/>
    <lineage>
        <taxon>Eukaryota</taxon>
        <taxon>Metazoa</taxon>
        <taxon>Chordata</taxon>
        <taxon>Craniata</taxon>
        <taxon>Vertebrata</taxon>
        <taxon>Euteleostomi</taxon>
        <taxon>Archelosauria</taxon>
        <taxon>Archosauria</taxon>
        <taxon>Dinosauria</taxon>
        <taxon>Saurischia</taxon>
        <taxon>Theropoda</taxon>
        <taxon>Coelurosauria</taxon>
        <taxon>Aves</taxon>
        <taxon>Neognathae</taxon>
        <taxon>Neoaves</taxon>
        <taxon>Telluraves</taxon>
        <taxon>Australaves</taxon>
        <taxon>Passeriformes</taxon>
        <taxon>Passeroidea</taxon>
        <taxon>Estrildidae</taxon>
        <taxon>Estrildinae</taxon>
        <taxon>Lonchura</taxon>
    </lineage>
</organism>
<reference evidence="8 9" key="1">
    <citation type="submission" date="2017-05" db="EMBL/GenBank/DDBJ databases">
        <title>Genome of assembly of the Bengalese finch, Lonchura striata domestica.</title>
        <authorList>
            <person name="Colquitt B.M."/>
            <person name="Brainard M.S."/>
        </authorList>
    </citation>
    <scope>NUCLEOTIDE SEQUENCE [LARGE SCALE GENOMIC DNA]</scope>
    <source>
        <strain evidence="8">White83orange57</strain>
    </source>
</reference>
<dbReference type="GO" id="GO:0016020">
    <property type="term" value="C:membrane"/>
    <property type="evidence" value="ECO:0007669"/>
    <property type="project" value="UniProtKB-SubCell"/>
</dbReference>
<dbReference type="EMBL" id="MUZQ01000129">
    <property type="protein sequence ID" value="OWK57214.1"/>
    <property type="molecule type" value="Genomic_DNA"/>
</dbReference>
<dbReference type="Pfam" id="PF10177">
    <property type="entry name" value="DUF2371"/>
    <property type="match status" value="1"/>
</dbReference>
<sequence>MIATGGLLRISARKQDPLKPQSQLPKRKRKAKKKRKNDVVVVKGKLKLCSFSGFVALCGILVLLVGIALAVVGYWPKPSQVYRESSFGKGRHPAPQSGTLMNRSQSQERVQAEIHLESPPGANTSTAATTSGSTPTSSSPQASVGFLFRLFSSYLHSDKLKVLGPLIMGIGIFLFICANAVLHENRDKKTKIINLRDLYSTVIDAHSLRAKDGGTPASAPLNGFVNYMQSRGLELKPGGEGLGAAAMLAKSSWPPGLGVSLSPPDLVSSPQRSSFCGPPQPPSLAEAVYSICQERAALAGHPVTSPPCSPPGSCGRCSTASSIVGSSLSTFTLLPLGPSSGGGGWQRPPGERGAQEIPRGEFELSLADLSSSHIKGGCGTRRHKLVLRRQSTSCLPDARRPLSPEPPRSPAVRRVLESSLLVKASPSYSKSADLGESPPSAPPAITRTDSQSSQSEPSSSNKGYSHLEEAGTSLESVANTTASKIQDCEEEQIDPLKATSREQTGEQSQQTQKQYTNKEKLFMISKSHAALGFGLSNVSKKSNHKMLPFYQDRQQYNSSVIPSRIAAAQRLQDSSVPHCNRGSCKTEQKGANKQQTNSCQSKLAQSPYQLKRVTLGILLCTNRLNKMLQLGSAVHYRSIMEDLEVYGPMPNWINE</sequence>
<comment type="similarity">
    <text evidence="2">Belongs to the TMEM200 family.</text>
</comment>
<dbReference type="AlphaFoldDB" id="A0A218UTW4"/>
<dbReference type="PANTHER" id="PTHR31815:SF2">
    <property type="entry name" value="TRANSMEMBRANE PROTEIN 200C"/>
    <property type="match status" value="1"/>
</dbReference>
<evidence type="ECO:0000256" key="7">
    <source>
        <dbReference type="SAM" id="Phobius"/>
    </source>
</evidence>
<evidence type="ECO:0000256" key="4">
    <source>
        <dbReference type="ARBA" id="ARBA00022989"/>
    </source>
</evidence>
<feature type="region of interest" description="Disordered" evidence="6">
    <location>
        <begin position="391"/>
        <end position="413"/>
    </location>
</feature>
<gene>
    <name evidence="8" type="primary">TMEM200C</name>
    <name evidence="8" type="ORF">RLOC_00007087</name>
</gene>
<feature type="compositionally biased region" description="Polar residues" evidence="6">
    <location>
        <begin position="96"/>
        <end position="109"/>
    </location>
</feature>
<feature type="region of interest" description="Disordered" evidence="6">
    <location>
        <begin position="425"/>
        <end position="465"/>
    </location>
</feature>
<dbReference type="Proteomes" id="UP000197619">
    <property type="component" value="Unassembled WGS sequence"/>
</dbReference>
<dbReference type="InterPro" id="IPR018787">
    <property type="entry name" value="DUF2371_TMEM200"/>
</dbReference>
<feature type="region of interest" description="Disordered" evidence="6">
    <location>
        <begin position="16"/>
        <end position="36"/>
    </location>
</feature>
<feature type="compositionally biased region" description="Low complexity" evidence="6">
    <location>
        <begin position="118"/>
        <end position="140"/>
    </location>
</feature>
<feature type="region of interest" description="Disordered" evidence="6">
    <location>
        <begin position="85"/>
        <end position="140"/>
    </location>
</feature>
<evidence type="ECO:0000256" key="3">
    <source>
        <dbReference type="ARBA" id="ARBA00022692"/>
    </source>
</evidence>
<keyword evidence="3 7" id="KW-0812">Transmembrane</keyword>
<feature type="compositionally biased region" description="Basic residues" evidence="6">
    <location>
        <begin position="25"/>
        <end position="36"/>
    </location>
</feature>
<comment type="subcellular location">
    <subcellularLocation>
        <location evidence="1">Membrane</location>
        <topology evidence="1">Multi-pass membrane protein</topology>
    </subcellularLocation>
</comment>
<protein>
    <submittedName>
        <fullName evidence="8">Transmembrane protein 200C</fullName>
    </submittedName>
</protein>
<keyword evidence="5 7" id="KW-0472">Membrane</keyword>
<name>A0A218UTW4_9PASE</name>
<accession>A0A218UTW4</accession>